<reference evidence="1" key="1">
    <citation type="submission" date="2022-03" db="EMBL/GenBank/DDBJ databases">
        <title>A functionally conserved STORR gene fusion in Papaver species that diverged 16.8 million years ago.</title>
        <authorList>
            <person name="Catania T."/>
        </authorList>
    </citation>
    <scope>NUCLEOTIDE SEQUENCE</scope>
    <source>
        <strain evidence="1">S-191538</strain>
    </source>
</reference>
<protein>
    <submittedName>
        <fullName evidence="1">Uncharacterized protein</fullName>
    </submittedName>
</protein>
<gene>
    <name evidence="1" type="ORF">MKW94_016737</name>
</gene>
<dbReference type="AlphaFoldDB" id="A0AA41VET0"/>
<accession>A0AA41VET0</accession>
<dbReference type="Proteomes" id="UP001177140">
    <property type="component" value="Unassembled WGS sequence"/>
</dbReference>
<proteinExistence type="predicted"/>
<evidence type="ECO:0000313" key="1">
    <source>
        <dbReference type="EMBL" id="MCL7039911.1"/>
    </source>
</evidence>
<dbReference type="EMBL" id="JAJJMA010206400">
    <property type="protein sequence ID" value="MCL7039911.1"/>
    <property type="molecule type" value="Genomic_DNA"/>
</dbReference>
<evidence type="ECO:0000313" key="2">
    <source>
        <dbReference type="Proteomes" id="UP001177140"/>
    </source>
</evidence>
<name>A0AA41VET0_PAPNU</name>
<keyword evidence="2" id="KW-1185">Reference proteome</keyword>
<comment type="caution">
    <text evidence="1">The sequence shown here is derived from an EMBL/GenBank/DDBJ whole genome shotgun (WGS) entry which is preliminary data.</text>
</comment>
<organism evidence="1 2">
    <name type="scientific">Papaver nudicaule</name>
    <name type="common">Iceland poppy</name>
    <dbReference type="NCBI Taxonomy" id="74823"/>
    <lineage>
        <taxon>Eukaryota</taxon>
        <taxon>Viridiplantae</taxon>
        <taxon>Streptophyta</taxon>
        <taxon>Embryophyta</taxon>
        <taxon>Tracheophyta</taxon>
        <taxon>Spermatophyta</taxon>
        <taxon>Magnoliopsida</taxon>
        <taxon>Ranunculales</taxon>
        <taxon>Papaveraceae</taxon>
        <taxon>Papaveroideae</taxon>
        <taxon>Papaver</taxon>
    </lineage>
</organism>
<sequence length="119" mass="13609">MASSKIHLFRKSAMEAGTPGRYYINPSEKLISKAPHWSAVEHEDCIEVRSNRAAFKDIIIFVKTYNNQAIGDSDNKDDNYNFILNTDFLDVKEVKDEFKDGITKLYIPKKKLVVPVLAE</sequence>